<dbReference type="PIRSF" id="PIRSF035865">
    <property type="entry name" value="UCP035865"/>
    <property type="match status" value="1"/>
</dbReference>
<protein>
    <submittedName>
        <fullName evidence="1">DUF2336 domain-containing protein</fullName>
    </submittedName>
</protein>
<keyword evidence="2" id="KW-1185">Reference proteome</keyword>
<gene>
    <name evidence="1" type="ORF">D3273_05280</name>
</gene>
<name>A0A4Q2UCA3_9HYPH</name>
<accession>A0A4Q2UCA3</accession>
<reference evidence="1 2" key="1">
    <citation type="submission" date="2018-12" db="EMBL/GenBank/DDBJ databases">
        <authorList>
            <person name="Grouzdev D.S."/>
            <person name="Krutkina M.S."/>
        </authorList>
    </citation>
    <scope>NUCLEOTIDE SEQUENCE [LARGE SCALE GENOMIC DNA]</scope>
    <source>
        <strain evidence="1 2">RmlP026</strain>
    </source>
</reference>
<proteinExistence type="predicted"/>
<dbReference type="InterPro" id="IPR014598">
    <property type="entry name" value="UCP035865"/>
</dbReference>
<dbReference type="InterPro" id="IPR019285">
    <property type="entry name" value="DUF2336"/>
</dbReference>
<evidence type="ECO:0000313" key="2">
    <source>
        <dbReference type="Proteomes" id="UP000290759"/>
    </source>
</evidence>
<dbReference type="AlphaFoldDB" id="A0A4Q2UCA3"/>
<sequence length="415" mass="43848">MKSGSSRRAGPMRRGDPMLSRQFLSWAEHASAGERAEAAGNLARACLYAELDPIERGEMERTMTCLLDDASPLVRRALAEALAGAADAPHHLVSALANDQADIAALVLARSPRLDDAELIDAAALGESPAQCAIAARPGLSAAVAGALAEVGTVEAVLVLCRNHAAALADISSRRILERFGRDGEVRETLGARPDLGAALRHELVVATADALRDFVTACGWVAPARARRVAADETDRAALRLAGQDTDDRDRLRFAAYLRGAGRLTPALVIRALLSGQVELFEAALAELSGQKLNRVSGLVRRHQGLAFAALVRSAGFSDDLLPVLRTALDARPPAGAQPPAMLRRDVVGRVLARCGLEGDTTVAGLTALLRRFESEAARDECRRGGEGERAAPAERRVEPRFHAASASFVALAA</sequence>
<comment type="caution">
    <text evidence="1">The sequence shown here is derived from an EMBL/GenBank/DDBJ whole genome shotgun (WGS) entry which is preliminary data.</text>
</comment>
<organism evidence="1 2">
    <name type="scientific">Lichenibacterium minor</name>
    <dbReference type="NCBI Taxonomy" id="2316528"/>
    <lineage>
        <taxon>Bacteria</taxon>
        <taxon>Pseudomonadati</taxon>
        <taxon>Pseudomonadota</taxon>
        <taxon>Alphaproteobacteria</taxon>
        <taxon>Hyphomicrobiales</taxon>
        <taxon>Lichenihabitantaceae</taxon>
        <taxon>Lichenibacterium</taxon>
    </lineage>
</organism>
<dbReference type="EMBL" id="QYBB01000004">
    <property type="protein sequence ID" value="RYC32881.1"/>
    <property type="molecule type" value="Genomic_DNA"/>
</dbReference>
<dbReference type="Proteomes" id="UP000290759">
    <property type="component" value="Unassembled WGS sequence"/>
</dbReference>
<evidence type="ECO:0000313" key="1">
    <source>
        <dbReference type="EMBL" id="RYC32881.1"/>
    </source>
</evidence>
<reference evidence="1 2" key="2">
    <citation type="submission" date="2019-02" db="EMBL/GenBank/DDBJ databases">
        <title>'Lichenibacterium ramalinii' gen. nov. sp. nov., 'Lichenibacterium minor' gen. nov. sp. nov.</title>
        <authorList>
            <person name="Pankratov T."/>
        </authorList>
    </citation>
    <scope>NUCLEOTIDE SEQUENCE [LARGE SCALE GENOMIC DNA]</scope>
    <source>
        <strain evidence="1 2">RmlP026</strain>
    </source>
</reference>
<dbReference type="OrthoDB" id="9798569at2"/>
<dbReference type="Pfam" id="PF10098">
    <property type="entry name" value="DUF2336"/>
    <property type="match status" value="1"/>
</dbReference>